<dbReference type="AlphaFoldDB" id="A0A0E9XUU9"/>
<evidence type="ECO:0000313" key="1">
    <source>
        <dbReference type="EMBL" id="JAI06498.1"/>
    </source>
</evidence>
<dbReference type="EMBL" id="GBXM01002080">
    <property type="protein sequence ID" value="JAI06498.1"/>
    <property type="molecule type" value="Transcribed_RNA"/>
</dbReference>
<organism evidence="1">
    <name type="scientific">Anguilla anguilla</name>
    <name type="common">European freshwater eel</name>
    <name type="synonym">Muraena anguilla</name>
    <dbReference type="NCBI Taxonomy" id="7936"/>
    <lineage>
        <taxon>Eukaryota</taxon>
        <taxon>Metazoa</taxon>
        <taxon>Chordata</taxon>
        <taxon>Craniata</taxon>
        <taxon>Vertebrata</taxon>
        <taxon>Euteleostomi</taxon>
        <taxon>Actinopterygii</taxon>
        <taxon>Neopterygii</taxon>
        <taxon>Teleostei</taxon>
        <taxon>Anguilliformes</taxon>
        <taxon>Anguillidae</taxon>
        <taxon>Anguilla</taxon>
    </lineage>
</organism>
<sequence length="20" mass="2290">MGPCYPEPFPLVTGTPFLWH</sequence>
<name>A0A0E9XUU9_ANGAN</name>
<reference evidence="1" key="1">
    <citation type="submission" date="2014-11" db="EMBL/GenBank/DDBJ databases">
        <authorList>
            <person name="Amaro Gonzalez C."/>
        </authorList>
    </citation>
    <scope>NUCLEOTIDE SEQUENCE</scope>
</reference>
<accession>A0A0E9XUU9</accession>
<proteinExistence type="predicted"/>
<reference evidence="1" key="2">
    <citation type="journal article" date="2015" name="Fish Shellfish Immunol.">
        <title>Early steps in the European eel (Anguilla anguilla)-Vibrio vulnificus interaction in the gills: Role of the RtxA13 toxin.</title>
        <authorList>
            <person name="Callol A."/>
            <person name="Pajuelo D."/>
            <person name="Ebbesson L."/>
            <person name="Teles M."/>
            <person name="MacKenzie S."/>
            <person name="Amaro C."/>
        </authorList>
    </citation>
    <scope>NUCLEOTIDE SEQUENCE</scope>
</reference>
<protein>
    <submittedName>
        <fullName evidence="1">Uncharacterized protein</fullName>
    </submittedName>
</protein>